<dbReference type="GO" id="GO:0008832">
    <property type="term" value="F:dGTPase activity"/>
    <property type="evidence" value="ECO:0007669"/>
    <property type="project" value="TreeGrafter"/>
</dbReference>
<dbReference type="STRING" id="133385.A0A2T9YQB7"/>
<feature type="domain" description="HD/PDEase" evidence="1">
    <location>
        <begin position="51"/>
        <end position="198"/>
    </location>
</feature>
<keyword evidence="3" id="KW-1185">Reference proteome</keyword>
<dbReference type="Proteomes" id="UP000245383">
    <property type="component" value="Unassembled WGS sequence"/>
</dbReference>
<dbReference type="InterPro" id="IPR003607">
    <property type="entry name" value="HD/PDEase_dom"/>
</dbReference>
<dbReference type="AlphaFoldDB" id="A0A2T9YQB7"/>
<comment type="caution">
    <text evidence="2">The sequence shown here is derived from an EMBL/GenBank/DDBJ whole genome shotgun (WGS) entry which is preliminary data.</text>
</comment>
<evidence type="ECO:0000313" key="2">
    <source>
        <dbReference type="EMBL" id="PVU94543.1"/>
    </source>
</evidence>
<name>A0A2T9YQB7_9FUNG</name>
<reference evidence="2 3" key="1">
    <citation type="journal article" date="2018" name="MBio">
        <title>Comparative Genomics Reveals the Core Gene Toolbox for the Fungus-Insect Symbiosis.</title>
        <authorList>
            <person name="Wang Y."/>
            <person name="Stata M."/>
            <person name="Wang W."/>
            <person name="Stajich J.E."/>
            <person name="White M.M."/>
            <person name="Moncalvo J.M."/>
        </authorList>
    </citation>
    <scope>NUCLEOTIDE SEQUENCE [LARGE SCALE GENOMIC DNA]</scope>
    <source>
        <strain evidence="2 3">SWE-8-4</strain>
    </source>
</reference>
<dbReference type="Gene3D" id="1.10.3210.10">
    <property type="entry name" value="Hypothetical protein af1432"/>
    <property type="match status" value="1"/>
</dbReference>
<proteinExistence type="predicted"/>
<dbReference type="EMBL" id="MBFR01000086">
    <property type="protein sequence ID" value="PVU94543.1"/>
    <property type="molecule type" value="Genomic_DNA"/>
</dbReference>
<dbReference type="PANTHER" id="PTHR11373:SF4">
    <property type="entry name" value="DEOXYNUCLEOSIDE TRIPHOSPHATE TRIPHOSPHOHYDROLASE SAMHD1"/>
    <property type="match status" value="1"/>
</dbReference>
<dbReference type="CDD" id="cd00077">
    <property type="entry name" value="HDc"/>
    <property type="match status" value="1"/>
</dbReference>
<dbReference type="SUPFAM" id="SSF109604">
    <property type="entry name" value="HD-domain/PDEase-like"/>
    <property type="match status" value="1"/>
</dbReference>
<dbReference type="InterPro" id="IPR050135">
    <property type="entry name" value="dGTPase-like"/>
</dbReference>
<dbReference type="GO" id="GO:0005634">
    <property type="term" value="C:nucleus"/>
    <property type="evidence" value="ECO:0007669"/>
    <property type="project" value="TreeGrafter"/>
</dbReference>
<evidence type="ECO:0000313" key="3">
    <source>
        <dbReference type="Proteomes" id="UP000245383"/>
    </source>
</evidence>
<dbReference type="Pfam" id="PF01966">
    <property type="entry name" value="HD"/>
    <property type="match status" value="1"/>
</dbReference>
<dbReference type="GO" id="GO:0006203">
    <property type="term" value="P:dGTP catabolic process"/>
    <property type="evidence" value="ECO:0007669"/>
    <property type="project" value="TreeGrafter"/>
</dbReference>
<sequence>MESSDFKYLKDPIYGSIKLESLVLKFIDTRQFQRLRYLKQLGSICFIYPGGNHTRFEHSIGVSHLAKTLITILREKQPELAISDRDVRCITLAGLCHDLGHGPFSHLFDSAFISTIFPEKNWCHENGSEMMLEYLIKKNNIALPREDIDFIKDLILGEPIYTKQKEKKFMFQIVANKQNGIDVDRFDYIARDSYYTGLKSTYDYDQICFDHKELFDIYELLHSRYSLNKRIYLHKTAKAIDLMLCDALVLSDKYLKISDSINDPEKYTYLTDDIMHDIERSDCDELKSSKELVQRIHCRDLYKLVDAVTMKFSQLEAIGKEWISSKIIVDQCKAEEDPEKQEIKDFNDDKIRINWSIINFGMGAVNPLTKVKFYKKPNTNTSYNIDTDKEIVCLPPEYQEVLLRVYVTEEKYKTLAHNALKQVYTKVGLNI</sequence>
<gene>
    <name evidence="2" type="ORF">BB561_002488</name>
</gene>
<dbReference type="InterPro" id="IPR006674">
    <property type="entry name" value="HD_domain"/>
</dbReference>
<protein>
    <recommendedName>
        <fullName evidence="1">HD/PDEase domain-containing protein</fullName>
    </recommendedName>
</protein>
<dbReference type="Gene3D" id="3.30.70.2760">
    <property type="match status" value="1"/>
</dbReference>
<dbReference type="OrthoDB" id="9991235at2759"/>
<dbReference type="SMART" id="SM00471">
    <property type="entry name" value="HDc"/>
    <property type="match status" value="1"/>
</dbReference>
<accession>A0A2T9YQB7</accession>
<evidence type="ECO:0000259" key="1">
    <source>
        <dbReference type="SMART" id="SM00471"/>
    </source>
</evidence>
<organism evidence="2 3">
    <name type="scientific">Smittium simulii</name>
    <dbReference type="NCBI Taxonomy" id="133385"/>
    <lineage>
        <taxon>Eukaryota</taxon>
        <taxon>Fungi</taxon>
        <taxon>Fungi incertae sedis</taxon>
        <taxon>Zoopagomycota</taxon>
        <taxon>Kickxellomycotina</taxon>
        <taxon>Harpellomycetes</taxon>
        <taxon>Harpellales</taxon>
        <taxon>Legeriomycetaceae</taxon>
        <taxon>Smittium</taxon>
    </lineage>
</organism>
<dbReference type="PANTHER" id="PTHR11373">
    <property type="entry name" value="DEOXYNUCLEOSIDE TRIPHOSPHATE TRIPHOSPHOHYDROLASE"/>
    <property type="match status" value="1"/>
</dbReference>